<proteinExistence type="inferred from homology"/>
<dbReference type="Proteomes" id="UP001628874">
    <property type="component" value="Unassembled WGS sequence"/>
</dbReference>
<dbReference type="PANTHER" id="PTHR40137">
    <property type="entry name" value="PROTEIN GVPK 1"/>
    <property type="match status" value="1"/>
</dbReference>
<comment type="caution">
    <text evidence="4">The sequence shown here is derived from an EMBL/GenBank/DDBJ whole genome shotgun (WGS) entry which is preliminary data.</text>
</comment>
<keyword evidence="5" id="KW-1185">Reference proteome</keyword>
<evidence type="ECO:0000256" key="3">
    <source>
        <dbReference type="ARBA" id="ARBA00035659"/>
    </source>
</evidence>
<protein>
    <submittedName>
        <fullName evidence="4">Gas vesicle protein K</fullName>
    </submittedName>
</protein>
<dbReference type="InterPro" id="IPR007805">
    <property type="entry name" value="GvpK"/>
</dbReference>
<evidence type="ECO:0000256" key="1">
    <source>
        <dbReference type="ARBA" id="ARBA00022987"/>
    </source>
</evidence>
<evidence type="ECO:0000313" key="4">
    <source>
        <dbReference type="EMBL" id="MFL9465238.1"/>
    </source>
</evidence>
<sequence length="172" mass="19102">MVADLRKFFIGKIFEMTLVGKSSESSTEEIPNVHKLNSKAGLASLLLTVLELIRQLMEAQVIRRMDEQLLSDSQLDQAAESLQKLEEQVLHLCKIFEIEPEDLNVDLGELGTLLPAPGTYYPGEPSQKPSILELLDRLLNIGIVLHGEVDLGLANLNLIHAKLRLVLTSKPI</sequence>
<comment type="similarity">
    <text evidence="3">Belongs to the gas vesicle GvpK family.</text>
</comment>
<dbReference type="Pfam" id="PF05121">
    <property type="entry name" value="GvpK"/>
    <property type="match status" value="1"/>
</dbReference>
<dbReference type="InterPro" id="IPR000638">
    <property type="entry name" value="Gas-vesicle_GvpA-like"/>
</dbReference>
<accession>A0ABW8WWD2</accession>
<evidence type="ECO:0000256" key="2">
    <source>
        <dbReference type="ARBA" id="ARBA00035108"/>
    </source>
</evidence>
<keyword evidence="1" id="KW-0304">Gas vesicle</keyword>
<reference evidence="4 5" key="1">
    <citation type="submission" date="2024-07" db="EMBL/GenBank/DDBJ databases">
        <authorList>
            <person name="Tripathy S."/>
        </authorList>
    </citation>
    <scope>NUCLEOTIDE SEQUENCE [LARGE SCALE GENOMIC DNA]</scope>
    <source>
        <strain evidence="4 5">VB-61278_2</strain>
    </source>
</reference>
<dbReference type="EMBL" id="JBFQGM010000015">
    <property type="protein sequence ID" value="MFL9465238.1"/>
    <property type="molecule type" value="Genomic_DNA"/>
</dbReference>
<gene>
    <name evidence="4" type="ORF">AB0759_32040</name>
</gene>
<organism evidence="4 5">
    <name type="scientific">Scytonema tolypothrichoides VB-61278_2</name>
    <dbReference type="NCBI Taxonomy" id="3232314"/>
    <lineage>
        <taxon>Bacteria</taxon>
        <taxon>Bacillati</taxon>
        <taxon>Cyanobacteriota</taxon>
        <taxon>Cyanophyceae</taxon>
        <taxon>Nostocales</taxon>
        <taxon>Scytonemataceae</taxon>
        <taxon>Scytonema</taxon>
    </lineage>
</organism>
<dbReference type="PANTHER" id="PTHR40137:SF2">
    <property type="entry name" value="PROTEIN GVPK 1"/>
    <property type="match status" value="1"/>
</dbReference>
<comment type="subcellular location">
    <subcellularLocation>
        <location evidence="2">Gas vesicle</location>
    </subcellularLocation>
</comment>
<evidence type="ECO:0000313" key="5">
    <source>
        <dbReference type="Proteomes" id="UP001628874"/>
    </source>
</evidence>
<name>A0ABW8WWD2_9CYAN</name>
<dbReference type="Pfam" id="PF00741">
    <property type="entry name" value="Gas_vesicle"/>
    <property type="match status" value="1"/>
</dbReference>